<evidence type="ECO:0000313" key="2">
    <source>
        <dbReference type="Proteomes" id="UP001147760"/>
    </source>
</evidence>
<gene>
    <name evidence="1" type="ORF">N7530_001956</name>
</gene>
<dbReference type="Proteomes" id="UP001147760">
    <property type="component" value="Unassembled WGS sequence"/>
</dbReference>
<evidence type="ECO:0000313" key="1">
    <source>
        <dbReference type="EMBL" id="KAJ5487656.1"/>
    </source>
</evidence>
<keyword evidence="2" id="KW-1185">Reference proteome</keyword>
<proteinExistence type="predicted"/>
<name>A0A9W9XBK4_9EURO</name>
<organism evidence="1 2">
    <name type="scientific">Penicillium desertorum</name>
    <dbReference type="NCBI Taxonomy" id="1303715"/>
    <lineage>
        <taxon>Eukaryota</taxon>
        <taxon>Fungi</taxon>
        <taxon>Dikarya</taxon>
        <taxon>Ascomycota</taxon>
        <taxon>Pezizomycotina</taxon>
        <taxon>Eurotiomycetes</taxon>
        <taxon>Eurotiomycetidae</taxon>
        <taxon>Eurotiales</taxon>
        <taxon>Aspergillaceae</taxon>
        <taxon>Penicillium</taxon>
    </lineage>
</organism>
<reference evidence="1" key="2">
    <citation type="journal article" date="2023" name="IMA Fungus">
        <title>Comparative genomic study of the Penicillium genus elucidates a diverse pangenome and 15 lateral gene transfer events.</title>
        <authorList>
            <person name="Petersen C."/>
            <person name="Sorensen T."/>
            <person name="Nielsen M.R."/>
            <person name="Sondergaard T.E."/>
            <person name="Sorensen J.L."/>
            <person name="Fitzpatrick D.A."/>
            <person name="Frisvad J.C."/>
            <person name="Nielsen K.L."/>
        </authorList>
    </citation>
    <scope>NUCLEOTIDE SEQUENCE</scope>
    <source>
        <strain evidence="1">IBT 17660</strain>
    </source>
</reference>
<dbReference type="OrthoDB" id="10627302at2759"/>
<protein>
    <submittedName>
        <fullName evidence="1">Uncharacterized protein</fullName>
    </submittedName>
</protein>
<accession>A0A9W9XBK4</accession>
<reference evidence="1" key="1">
    <citation type="submission" date="2022-12" db="EMBL/GenBank/DDBJ databases">
        <authorList>
            <person name="Petersen C."/>
        </authorList>
    </citation>
    <scope>NUCLEOTIDE SEQUENCE</scope>
    <source>
        <strain evidence="1">IBT 17660</strain>
    </source>
</reference>
<comment type="caution">
    <text evidence="1">The sequence shown here is derived from an EMBL/GenBank/DDBJ whole genome shotgun (WGS) entry which is preliminary data.</text>
</comment>
<dbReference type="EMBL" id="JAPWDO010000001">
    <property type="protein sequence ID" value="KAJ5487656.1"/>
    <property type="molecule type" value="Genomic_DNA"/>
</dbReference>
<dbReference type="AlphaFoldDB" id="A0A9W9XBK4"/>
<sequence>MPKPVRAIPTLDHTPLRRSCNCVGFHGLIMQQAAHRLNVTKWEAEKKEKADKAAEETPLQQEVRALRGQVSALTKIVALESANAA</sequence>